<proteinExistence type="predicted"/>
<dbReference type="AlphaFoldDB" id="A0A6A7MXA2"/>
<dbReference type="EMBL" id="WHUG01000002">
    <property type="protein sequence ID" value="MQA37369.1"/>
    <property type="molecule type" value="Genomic_DNA"/>
</dbReference>
<dbReference type="Gene3D" id="3.40.50.410">
    <property type="entry name" value="von Willebrand factor, type A domain"/>
    <property type="match status" value="1"/>
</dbReference>
<feature type="chain" id="PRO_5025571501" description="VWA domain-containing protein" evidence="1">
    <location>
        <begin position="19"/>
        <end position="276"/>
    </location>
</feature>
<gene>
    <name evidence="2" type="ORF">GEV02_04345</name>
</gene>
<name>A0A6A7MXA2_9BURK</name>
<protein>
    <recommendedName>
        <fullName evidence="4">VWA domain-containing protein</fullName>
    </recommendedName>
</protein>
<accession>A0A6A7MXA2</accession>
<keyword evidence="3" id="KW-1185">Reference proteome</keyword>
<dbReference type="RefSeq" id="WP_152836755.1">
    <property type="nucleotide sequence ID" value="NZ_WHUG01000002.1"/>
</dbReference>
<dbReference type="PROSITE" id="PS51257">
    <property type="entry name" value="PROKAR_LIPOPROTEIN"/>
    <property type="match status" value="1"/>
</dbReference>
<feature type="signal peptide" evidence="1">
    <location>
        <begin position="1"/>
        <end position="18"/>
    </location>
</feature>
<organism evidence="2 3">
    <name type="scientific">Rugamonas aquatica</name>
    <dbReference type="NCBI Taxonomy" id="2743357"/>
    <lineage>
        <taxon>Bacteria</taxon>
        <taxon>Pseudomonadati</taxon>
        <taxon>Pseudomonadota</taxon>
        <taxon>Betaproteobacteria</taxon>
        <taxon>Burkholderiales</taxon>
        <taxon>Oxalobacteraceae</taxon>
        <taxon>Telluria group</taxon>
        <taxon>Rugamonas</taxon>
    </lineage>
</organism>
<dbReference type="Proteomes" id="UP000440498">
    <property type="component" value="Unassembled WGS sequence"/>
</dbReference>
<evidence type="ECO:0008006" key="4">
    <source>
        <dbReference type="Google" id="ProtNLM"/>
    </source>
</evidence>
<dbReference type="InterPro" id="IPR036465">
    <property type="entry name" value="vWFA_dom_sf"/>
</dbReference>
<comment type="caution">
    <text evidence="2">The sequence shown here is derived from an EMBL/GenBank/DDBJ whole genome shotgun (WGS) entry which is preliminary data.</text>
</comment>
<sequence length="276" mass="29762">MKWSALLLQLCLSGAAVAANTNAVQSCQDKSLPPFPPTARELLVVIDQTTPLSPALQQLVANNVKPFLAPGNRFSVVVFSAYTQGHYTELLTAGTLDAQLPSETRNDIGKPALVKLDLCLQRQPQQAAQAAGQALRAAYQGTSSNIAKSDIFASLKSIASVIKQSPAQEKVVLIVSDMLENSSVSNFYAEQGKSVRNVAPAKEMRTVEDNHLLADFGGARTYVIGAGLLADDAVHTKNYRDPKTMQSLNAFWSEYFSKSNAKLVEFGQPALLNPLR</sequence>
<reference evidence="2 3" key="1">
    <citation type="submission" date="2019-10" db="EMBL/GenBank/DDBJ databases">
        <title>Two novel species isolated from a subtropical stream in China.</title>
        <authorList>
            <person name="Lu H."/>
        </authorList>
    </citation>
    <scope>NUCLEOTIDE SEQUENCE [LARGE SCALE GENOMIC DNA]</scope>
    <source>
        <strain evidence="2 3">FT29W</strain>
    </source>
</reference>
<keyword evidence="1" id="KW-0732">Signal</keyword>
<evidence type="ECO:0000313" key="3">
    <source>
        <dbReference type="Proteomes" id="UP000440498"/>
    </source>
</evidence>
<evidence type="ECO:0000313" key="2">
    <source>
        <dbReference type="EMBL" id="MQA37369.1"/>
    </source>
</evidence>
<evidence type="ECO:0000256" key="1">
    <source>
        <dbReference type="SAM" id="SignalP"/>
    </source>
</evidence>